<evidence type="ECO:0000313" key="8">
    <source>
        <dbReference type="EMBL" id="VVT54085.1"/>
    </source>
</evidence>
<dbReference type="PANTHER" id="PTHR19924:SF26">
    <property type="entry name" value="U3 SMALL NUCLEOLAR RNA-ASSOCIATED PROTEIN 15 HOMOLOG"/>
    <property type="match status" value="1"/>
</dbReference>
<dbReference type="InterPro" id="IPR015943">
    <property type="entry name" value="WD40/YVTN_repeat-like_dom_sf"/>
</dbReference>
<dbReference type="Pfam" id="PF00400">
    <property type="entry name" value="WD40"/>
    <property type="match status" value="2"/>
</dbReference>
<dbReference type="GO" id="GO:0006364">
    <property type="term" value="P:rRNA processing"/>
    <property type="evidence" value="ECO:0007669"/>
    <property type="project" value="UniProtKB-KW"/>
</dbReference>
<keyword evidence="9" id="KW-1185">Reference proteome</keyword>
<dbReference type="SUPFAM" id="SSF50978">
    <property type="entry name" value="WD40 repeat-like"/>
    <property type="match status" value="1"/>
</dbReference>
<dbReference type="GeneID" id="43582714"/>
<proteinExistence type="predicted"/>
<dbReference type="EMBL" id="CABVLU010000003">
    <property type="protein sequence ID" value="VVT54085.1"/>
    <property type="molecule type" value="Genomic_DNA"/>
</dbReference>
<evidence type="ECO:0000256" key="1">
    <source>
        <dbReference type="ARBA" id="ARBA00004604"/>
    </source>
</evidence>
<dbReference type="SMART" id="SM00320">
    <property type="entry name" value="WD40"/>
    <property type="match status" value="6"/>
</dbReference>
<keyword evidence="2" id="KW-0698">rRNA processing</keyword>
<dbReference type="RefSeq" id="XP_031854505.1">
    <property type="nucleotide sequence ID" value="XM_031998614.1"/>
</dbReference>
<dbReference type="GO" id="GO:0045943">
    <property type="term" value="P:positive regulation of transcription by RNA polymerase I"/>
    <property type="evidence" value="ECO:0007669"/>
    <property type="project" value="TreeGrafter"/>
</dbReference>
<dbReference type="InterPro" id="IPR018983">
    <property type="entry name" value="U3_snoRNA-assocProt_15_C"/>
</dbReference>
<dbReference type="Pfam" id="PF09384">
    <property type="entry name" value="UTP15_C"/>
    <property type="match status" value="1"/>
</dbReference>
<dbReference type="PROSITE" id="PS50082">
    <property type="entry name" value="WD_REPEATS_2"/>
    <property type="match status" value="1"/>
</dbReference>
<dbReference type="InterPro" id="IPR036322">
    <property type="entry name" value="WD40_repeat_dom_sf"/>
</dbReference>
<feature type="domain" description="U3 small nucleolar RNA-associated protein 15 C-terminal" evidence="7">
    <location>
        <begin position="349"/>
        <end position="497"/>
    </location>
</feature>
<dbReference type="Proteomes" id="UP000398389">
    <property type="component" value="Unassembled WGS sequence"/>
</dbReference>
<evidence type="ECO:0000259" key="7">
    <source>
        <dbReference type="Pfam" id="PF09384"/>
    </source>
</evidence>
<keyword evidence="4" id="KW-0677">Repeat</keyword>
<gene>
    <name evidence="8" type="ORF">SAPINGB_P003899</name>
</gene>
<accession>A0A5E8BZ56</accession>
<dbReference type="OrthoDB" id="431715at2759"/>
<keyword evidence="5" id="KW-0539">Nucleus</keyword>
<dbReference type="PANTHER" id="PTHR19924">
    <property type="entry name" value="UTP15 U3 SMALL NUCLEOLAR RNA-ASSOCIATED PROTEIN 15 FAMILY MEMBER"/>
    <property type="match status" value="1"/>
</dbReference>
<evidence type="ECO:0000256" key="3">
    <source>
        <dbReference type="ARBA" id="ARBA00022574"/>
    </source>
</evidence>
<keyword evidence="3 6" id="KW-0853">WD repeat</keyword>
<dbReference type="AlphaFoldDB" id="A0A5E8BZ56"/>
<dbReference type="InterPro" id="IPR001680">
    <property type="entry name" value="WD40_rpt"/>
</dbReference>
<evidence type="ECO:0000256" key="2">
    <source>
        <dbReference type="ARBA" id="ARBA00022552"/>
    </source>
</evidence>
<comment type="subcellular location">
    <subcellularLocation>
        <location evidence="1">Nucleus</location>
        <location evidence="1">Nucleolus</location>
    </subcellularLocation>
</comment>
<dbReference type="GO" id="GO:0005730">
    <property type="term" value="C:nucleolus"/>
    <property type="evidence" value="ECO:0007669"/>
    <property type="project" value="UniProtKB-SubCell"/>
</dbReference>
<protein>
    <recommendedName>
        <fullName evidence="7">U3 small nucleolar RNA-associated protein 15 C-terminal domain-containing protein</fullName>
    </recommendedName>
</protein>
<evidence type="ECO:0000313" key="9">
    <source>
        <dbReference type="Proteomes" id="UP000398389"/>
    </source>
</evidence>
<dbReference type="Gene3D" id="2.130.10.10">
    <property type="entry name" value="YVTN repeat-like/Quinoprotein amine dehydrogenase"/>
    <property type="match status" value="2"/>
</dbReference>
<name>A0A5E8BZ56_9ASCO</name>
<evidence type="ECO:0000256" key="6">
    <source>
        <dbReference type="PROSITE-ProRule" id="PRU00221"/>
    </source>
</evidence>
<organism evidence="8 9">
    <name type="scientific">Magnusiomyces paraingens</name>
    <dbReference type="NCBI Taxonomy" id="2606893"/>
    <lineage>
        <taxon>Eukaryota</taxon>
        <taxon>Fungi</taxon>
        <taxon>Dikarya</taxon>
        <taxon>Ascomycota</taxon>
        <taxon>Saccharomycotina</taxon>
        <taxon>Dipodascomycetes</taxon>
        <taxon>Dipodascales</taxon>
        <taxon>Dipodascaceae</taxon>
        <taxon>Magnusiomyces</taxon>
    </lineage>
</organism>
<evidence type="ECO:0000256" key="4">
    <source>
        <dbReference type="ARBA" id="ARBA00022737"/>
    </source>
</evidence>
<evidence type="ECO:0000256" key="5">
    <source>
        <dbReference type="ARBA" id="ARBA00023242"/>
    </source>
</evidence>
<feature type="repeat" description="WD" evidence="6">
    <location>
        <begin position="162"/>
        <end position="194"/>
    </location>
</feature>
<sequence length="499" mass="55393">MSAPLRRLEPAKNPGLPSKITPEQTYWRGFRSPLLVKENNAVNHIHFNPQSPHDFAVTSSTRVQIFSAKTRQVVRTIARFKDTVYSGEFRSDGKLLVAGDATGLVQVFDASSRSILVTLQPTLHPTHVTKFHPSSLTTLLTASDDKVARLYDITASKPVATFDQHGDYIRTACFVPDSTLIATGCYDGIFRIFDSRAPAEGPVFQYNQNSQVESVLALNSTTVVLAGGPFVKVWDITAGKMIKNFSNFQKAVTTLSDAGPGKGLIAGSLDGHVKVFDYSTPNWEVTFGWKFGGPVLSSAVSPDHKHFVTGLASGLLSIRTRKTEGKEIRGPKGPKTSNIKRLLRGLEYHGELEHRIIDDTVPHDHISRKKTPLWERHLRAFRWADSLDAAIESKAPIEVKLLVLEELRKRGKVQRSLAGRDEASLEPLLRWSFKAIKDFRALPVVADFLSVILDMYGPLIEISPLLEQRILELRSLLISEVNVVEEAQKLQGMMELLIG</sequence>
<reference evidence="8 9" key="1">
    <citation type="submission" date="2019-09" db="EMBL/GenBank/DDBJ databases">
        <authorList>
            <person name="Brejova B."/>
        </authorList>
    </citation>
    <scope>NUCLEOTIDE SEQUENCE [LARGE SCALE GENOMIC DNA]</scope>
</reference>